<protein>
    <submittedName>
        <fullName evidence="2">Uncharacterized protein</fullName>
    </submittedName>
</protein>
<dbReference type="EMBL" id="CP001700">
    <property type="protein sequence ID" value="ACU72585.1"/>
    <property type="molecule type" value="Genomic_DNA"/>
</dbReference>
<name>C7QBW6_CATAD</name>
<sequence length="31" mass="3131" precursor="true">MSATFSGGGDYGLLEIEQSNPIGNTGNGDKT</sequence>
<feature type="region of interest" description="Disordered" evidence="1">
    <location>
        <begin position="1"/>
        <end position="31"/>
    </location>
</feature>
<accession>C7QBW6</accession>
<dbReference type="InParanoid" id="C7QBW6"/>
<gene>
    <name evidence="2" type="ordered locus">Caci_3683</name>
</gene>
<proteinExistence type="predicted"/>
<evidence type="ECO:0000313" key="3">
    <source>
        <dbReference type="Proteomes" id="UP000000851"/>
    </source>
</evidence>
<organism evidence="2 3">
    <name type="scientific">Catenulispora acidiphila (strain DSM 44928 / JCM 14897 / NBRC 102108 / NRRL B-24433 / ID139908)</name>
    <dbReference type="NCBI Taxonomy" id="479433"/>
    <lineage>
        <taxon>Bacteria</taxon>
        <taxon>Bacillati</taxon>
        <taxon>Actinomycetota</taxon>
        <taxon>Actinomycetes</taxon>
        <taxon>Catenulisporales</taxon>
        <taxon>Catenulisporaceae</taxon>
        <taxon>Catenulispora</taxon>
    </lineage>
</organism>
<dbReference type="Proteomes" id="UP000000851">
    <property type="component" value="Chromosome"/>
</dbReference>
<evidence type="ECO:0000313" key="2">
    <source>
        <dbReference type="EMBL" id="ACU72585.1"/>
    </source>
</evidence>
<evidence type="ECO:0000256" key="1">
    <source>
        <dbReference type="SAM" id="MobiDB-lite"/>
    </source>
</evidence>
<dbReference type="KEGG" id="cai:Caci_3683"/>
<dbReference type="AlphaFoldDB" id="C7QBW6"/>
<dbReference type="HOGENOM" id="CLU_3395716_0_0_11"/>
<feature type="compositionally biased region" description="Gly residues" evidence="1">
    <location>
        <begin position="1"/>
        <end position="11"/>
    </location>
</feature>
<feature type="compositionally biased region" description="Polar residues" evidence="1">
    <location>
        <begin position="17"/>
        <end position="31"/>
    </location>
</feature>
<keyword evidence="3" id="KW-1185">Reference proteome</keyword>
<reference evidence="2 3" key="1">
    <citation type="journal article" date="2009" name="Stand. Genomic Sci.">
        <title>Complete genome sequence of Catenulispora acidiphila type strain (ID 139908).</title>
        <authorList>
            <person name="Copeland A."/>
            <person name="Lapidus A."/>
            <person name="Glavina Del Rio T."/>
            <person name="Nolan M."/>
            <person name="Lucas S."/>
            <person name="Chen F."/>
            <person name="Tice H."/>
            <person name="Cheng J.F."/>
            <person name="Bruce D."/>
            <person name="Goodwin L."/>
            <person name="Pitluck S."/>
            <person name="Mikhailova N."/>
            <person name="Pati A."/>
            <person name="Ivanova N."/>
            <person name="Mavromatis K."/>
            <person name="Chen A."/>
            <person name="Palaniappan K."/>
            <person name="Chain P."/>
            <person name="Land M."/>
            <person name="Hauser L."/>
            <person name="Chang Y.J."/>
            <person name="Jeffries C.D."/>
            <person name="Chertkov O."/>
            <person name="Brettin T."/>
            <person name="Detter J.C."/>
            <person name="Han C."/>
            <person name="Ali Z."/>
            <person name="Tindall B.J."/>
            <person name="Goker M."/>
            <person name="Bristow J."/>
            <person name="Eisen J.A."/>
            <person name="Markowitz V."/>
            <person name="Hugenholtz P."/>
            <person name="Kyrpides N.C."/>
            <person name="Klenk H.P."/>
        </authorList>
    </citation>
    <scope>NUCLEOTIDE SEQUENCE [LARGE SCALE GENOMIC DNA]</scope>
    <source>
        <strain evidence="3">DSM 44928 / JCM 14897 / NBRC 102108 / NRRL B-24433 / ID139908</strain>
    </source>
</reference>